<evidence type="ECO:0000256" key="3">
    <source>
        <dbReference type="ARBA" id="ARBA00022692"/>
    </source>
</evidence>
<feature type="chain" id="PRO_5007526691" evidence="13">
    <location>
        <begin position="26"/>
        <end position="419"/>
    </location>
</feature>
<evidence type="ECO:0000256" key="5">
    <source>
        <dbReference type="ARBA" id="ARBA00023018"/>
    </source>
</evidence>
<evidence type="ECO:0000256" key="2">
    <source>
        <dbReference type="ARBA" id="ARBA00022475"/>
    </source>
</evidence>
<evidence type="ECO:0000256" key="11">
    <source>
        <dbReference type="ARBA" id="ARBA00034099"/>
    </source>
</evidence>
<gene>
    <name evidence="15" type="primary">ACHN2</name>
    <name evidence="15" type="ORF">g.48572</name>
</gene>
<dbReference type="Gene3D" id="2.70.170.10">
    <property type="entry name" value="Neurotransmitter-gated ion-channel ligand-binding domain"/>
    <property type="match status" value="1"/>
</dbReference>
<dbReference type="InterPro" id="IPR006202">
    <property type="entry name" value="Neur_chan_lig-bd"/>
</dbReference>
<dbReference type="FunFam" id="2.70.170.10:FF:000028">
    <property type="entry name" value="AcetylCholine Receptor"/>
    <property type="match status" value="1"/>
</dbReference>
<dbReference type="Gene3D" id="1.20.58.390">
    <property type="entry name" value="Neurotransmitter-gated ion-channel transmembrane domain"/>
    <property type="match status" value="1"/>
</dbReference>
<evidence type="ECO:0000256" key="10">
    <source>
        <dbReference type="ARBA" id="ARBA00023303"/>
    </source>
</evidence>
<keyword evidence="8 15" id="KW-0675">Receptor</keyword>
<keyword evidence="6" id="KW-0406">Ion transport</keyword>
<keyword evidence="5" id="KW-0770">Synapse</keyword>
<name>A0A146KPP1_LYGHE</name>
<dbReference type="InterPro" id="IPR036719">
    <property type="entry name" value="Neuro-gated_channel_TM_sf"/>
</dbReference>
<protein>
    <submittedName>
        <fullName evidence="15">Neuronal acetylcholine receptor subunit non-alpha-2</fullName>
    </submittedName>
</protein>
<evidence type="ECO:0000256" key="13">
    <source>
        <dbReference type="SAM" id="SignalP"/>
    </source>
</evidence>
<evidence type="ECO:0000256" key="9">
    <source>
        <dbReference type="ARBA" id="ARBA00023286"/>
    </source>
</evidence>
<keyword evidence="1" id="KW-0813">Transport</keyword>
<dbReference type="GO" id="GO:0004888">
    <property type="term" value="F:transmembrane signaling receptor activity"/>
    <property type="evidence" value="ECO:0007669"/>
    <property type="project" value="InterPro"/>
</dbReference>
<feature type="non-terminal residue" evidence="15">
    <location>
        <position position="1"/>
    </location>
</feature>
<evidence type="ECO:0000256" key="8">
    <source>
        <dbReference type="ARBA" id="ARBA00023170"/>
    </source>
</evidence>
<feature type="domain" description="Neurotransmitter-gated ion-channel ligand-binding" evidence="14">
    <location>
        <begin position="44"/>
        <end position="222"/>
    </location>
</feature>
<reference evidence="15" key="1">
    <citation type="journal article" date="2016" name="Gigascience">
        <title>De novo construction of an expanded transcriptome assembly for the western tarnished plant bug, Lygus hesperus.</title>
        <authorList>
            <person name="Tassone E.E."/>
            <person name="Geib S.M."/>
            <person name="Hall B."/>
            <person name="Fabrick J.A."/>
            <person name="Brent C.S."/>
            <person name="Hull J.J."/>
        </authorList>
    </citation>
    <scope>NUCLEOTIDE SEQUENCE</scope>
</reference>
<dbReference type="CDD" id="cd18989">
    <property type="entry name" value="LGIC_ECD_cation"/>
    <property type="match status" value="1"/>
</dbReference>
<keyword evidence="4 12" id="KW-1133">Transmembrane helix</keyword>
<feature type="transmembrane region" description="Helical" evidence="12">
    <location>
        <begin position="266"/>
        <end position="285"/>
    </location>
</feature>
<keyword evidence="9" id="KW-1071">Ligand-gated ion channel</keyword>
<evidence type="ECO:0000256" key="1">
    <source>
        <dbReference type="ARBA" id="ARBA00022448"/>
    </source>
</evidence>
<evidence type="ECO:0000256" key="7">
    <source>
        <dbReference type="ARBA" id="ARBA00023136"/>
    </source>
</evidence>
<dbReference type="SUPFAM" id="SSF90112">
    <property type="entry name" value="Neurotransmitter-gated ion-channel transmembrane pore"/>
    <property type="match status" value="1"/>
</dbReference>
<dbReference type="InterPro" id="IPR006201">
    <property type="entry name" value="Neur_channel"/>
</dbReference>
<dbReference type="Pfam" id="PF02931">
    <property type="entry name" value="Neur_chan_LBD"/>
    <property type="match status" value="1"/>
</dbReference>
<proteinExistence type="predicted"/>
<dbReference type="AlphaFoldDB" id="A0A146KPP1"/>
<feature type="transmembrane region" description="Helical" evidence="12">
    <location>
        <begin position="237"/>
        <end position="259"/>
    </location>
</feature>
<evidence type="ECO:0000256" key="12">
    <source>
        <dbReference type="SAM" id="Phobius"/>
    </source>
</evidence>
<organism evidence="15">
    <name type="scientific">Lygus hesperus</name>
    <name type="common">Western plant bug</name>
    <dbReference type="NCBI Taxonomy" id="30085"/>
    <lineage>
        <taxon>Eukaryota</taxon>
        <taxon>Metazoa</taxon>
        <taxon>Ecdysozoa</taxon>
        <taxon>Arthropoda</taxon>
        <taxon>Hexapoda</taxon>
        <taxon>Insecta</taxon>
        <taxon>Pterygota</taxon>
        <taxon>Neoptera</taxon>
        <taxon>Paraneoptera</taxon>
        <taxon>Hemiptera</taxon>
        <taxon>Heteroptera</taxon>
        <taxon>Panheteroptera</taxon>
        <taxon>Cimicomorpha</taxon>
        <taxon>Miridae</taxon>
        <taxon>Mirini</taxon>
        <taxon>Lygus</taxon>
    </lineage>
</organism>
<keyword evidence="13" id="KW-0732">Signal</keyword>
<keyword evidence="10" id="KW-0407">Ion channel</keyword>
<dbReference type="SUPFAM" id="SSF63712">
    <property type="entry name" value="Nicotinic receptor ligand binding domain-like"/>
    <property type="match status" value="1"/>
</dbReference>
<evidence type="ECO:0000256" key="4">
    <source>
        <dbReference type="ARBA" id="ARBA00022989"/>
    </source>
</evidence>
<feature type="signal peptide" evidence="13">
    <location>
        <begin position="1"/>
        <end position="25"/>
    </location>
</feature>
<evidence type="ECO:0000313" key="15">
    <source>
        <dbReference type="EMBL" id="JAP97221.1"/>
    </source>
</evidence>
<evidence type="ECO:0000256" key="6">
    <source>
        <dbReference type="ARBA" id="ARBA00023065"/>
    </source>
</evidence>
<dbReference type="GO" id="GO:0045211">
    <property type="term" value="C:postsynaptic membrane"/>
    <property type="evidence" value="ECO:0007669"/>
    <property type="project" value="InterPro"/>
</dbReference>
<feature type="transmembrane region" description="Helical" evidence="12">
    <location>
        <begin position="397"/>
        <end position="418"/>
    </location>
</feature>
<comment type="subcellular location">
    <subcellularLocation>
        <location evidence="11">Synaptic cell membrane</location>
        <topology evidence="11">Multi-pass membrane protein</topology>
    </subcellularLocation>
</comment>
<evidence type="ECO:0000259" key="14">
    <source>
        <dbReference type="Pfam" id="PF02931"/>
    </source>
</evidence>
<dbReference type="InterPro" id="IPR038050">
    <property type="entry name" value="Neuro_actylchol_rec"/>
</dbReference>
<dbReference type="PANTHER" id="PTHR18945">
    <property type="entry name" value="NEUROTRANSMITTER GATED ION CHANNEL"/>
    <property type="match status" value="1"/>
</dbReference>
<keyword evidence="2" id="KW-1003">Cell membrane</keyword>
<dbReference type="PRINTS" id="PR00252">
    <property type="entry name" value="NRIONCHANNEL"/>
</dbReference>
<dbReference type="GO" id="GO:0022848">
    <property type="term" value="F:acetylcholine-gated monoatomic cation-selective channel activity"/>
    <property type="evidence" value="ECO:0007669"/>
    <property type="project" value="InterPro"/>
</dbReference>
<feature type="transmembrane region" description="Helical" evidence="12">
    <location>
        <begin position="297"/>
        <end position="321"/>
    </location>
</feature>
<keyword evidence="3 12" id="KW-0812">Transmembrane</keyword>
<sequence>LKMPDRKVLSLLHLLIVLLIRYSFASEVEQNHSRSPLWNATSTDKLKRDLLMGYDKFARPTNHTKITPVDFNFHVAHVNIDEAKFLMTMNVYITLTWYDDKLKWNPTDYDGIAKLHVADHEIWDPDVYIMNSAAGNNIGNAICFVYNDGLVHWHPPAQFSTFCELDLTKWPFDRHICSLGVGSFAYYNEVNFTAKNLPDIETHWSVRSEWRISEITRASTEYTITYTITVERYGSSYISTVILPAAALVLITLAVFWLPFQAQERFLLSSISIVLLSINLVFISYKLPFMGANTPVIVIFTSAHLLMAGISIILSVITFNLSTTKRPMPWYIQMIMKGPMSSYLGLSMCKVGQGEDAGGHGEEMRGYGYDGDGREDHRILDQGPPQAARMWNALASLVNRVAFLIYVITFLGLALSAIS</sequence>
<dbReference type="InterPro" id="IPR002394">
    <property type="entry name" value="Nicotinic_acetylcholine_rcpt"/>
</dbReference>
<keyword evidence="7 12" id="KW-0472">Membrane</keyword>
<dbReference type="EMBL" id="GDHC01021407">
    <property type="protein sequence ID" value="JAP97221.1"/>
    <property type="molecule type" value="Transcribed_RNA"/>
</dbReference>
<dbReference type="InterPro" id="IPR036734">
    <property type="entry name" value="Neur_chan_lig-bd_sf"/>
</dbReference>
<accession>A0A146KPP1</accession>
<dbReference type="PRINTS" id="PR00254">
    <property type="entry name" value="NICOTINICR"/>
</dbReference>